<dbReference type="EMBL" id="CAJNIZ010010180">
    <property type="protein sequence ID" value="CAE7295867.1"/>
    <property type="molecule type" value="Genomic_DNA"/>
</dbReference>
<feature type="transmembrane region" description="Helical" evidence="12">
    <location>
        <begin position="183"/>
        <end position="201"/>
    </location>
</feature>
<dbReference type="Gene3D" id="1.20.120.350">
    <property type="entry name" value="Voltage-gated potassium channels. Chain C"/>
    <property type="match status" value="1"/>
</dbReference>
<keyword evidence="10 12" id="KW-0472">Membrane</keyword>
<keyword evidence="11" id="KW-0407">Ion channel</keyword>
<dbReference type="Pfam" id="PF00520">
    <property type="entry name" value="Ion_trans"/>
    <property type="match status" value="1"/>
</dbReference>
<evidence type="ECO:0000256" key="9">
    <source>
        <dbReference type="ARBA" id="ARBA00023065"/>
    </source>
</evidence>
<dbReference type="SUPFAM" id="SSF81324">
    <property type="entry name" value="Voltage-gated potassium channels"/>
    <property type="match status" value="1"/>
</dbReference>
<reference evidence="14" key="1">
    <citation type="submission" date="2021-02" db="EMBL/GenBank/DDBJ databases">
        <authorList>
            <person name="Dougan E. K."/>
            <person name="Rhodes N."/>
            <person name="Thang M."/>
            <person name="Chan C."/>
        </authorList>
    </citation>
    <scope>NUCLEOTIDE SEQUENCE</scope>
</reference>
<keyword evidence="15" id="KW-1185">Reference proteome</keyword>
<dbReference type="GO" id="GO:0001508">
    <property type="term" value="P:action potential"/>
    <property type="evidence" value="ECO:0007669"/>
    <property type="project" value="TreeGrafter"/>
</dbReference>
<evidence type="ECO:0000256" key="8">
    <source>
        <dbReference type="ARBA" id="ARBA00022989"/>
    </source>
</evidence>
<evidence type="ECO:0000256" key="5">
    <source>
        <dbReference type="ARBA" id="ARBA00022826"/>
    </source>
</evidence>
<evidence type="ECO:0000256" key="7">
    <source>
        <dbReference type="ARBA" id="ARBA00022958"/>
    </source>
</evidence>
<dbReference type="AlphaFoldDB" id="A0A812N676"/>
<feature type="transmembrane region" description="Helical" evidence="12">
    <location>
        <begin position="341"/>
        <end position="359"/>
    </location>
</feature>
<keyword evidence="6" id="KW-0851">Voltage-gated channel</keyword>
<dbReference type="Proteomes" id="UP000649617">
    <property type="component" value="Unassembled WGS sequence"/>
</dbReference>
<evidence type="ECO:0000313" key="15">
    <source>
        <dbReference type="Proteomes" id="UP000649617"/>
    </source>
</evidence>
<accession>A0A812N676</accession>
<evidence type="ECO:0000256" key="4">
    <source>
        <dbReference type="ARBA" id="ARBA00022692"/>
    </source>
</evidence>
<evidence type="ECO:0000256" key="2">
    <source>
        <dbReference type="ARBA" id="ARBA00022448"/>
    </source>
</evidence>
<evidence type="ECO:0000256" key="6">
    <source>
        <dbReference type="ARBA" id="ARBA00022882"/>
    </source>
</evidence>
<gene>
    <name evidence="14" type="primary">KCND2</name>
    <name evidence="14" type="ORF">SPIL2461_LOCUS6664</name>
</gene>
<dbReference type="GO" id="GO:0008076">
    <property type="term" value="C:voltage-gated potassium channel complex"/>
    <property type="evidence" value="ECO:0007669"/>
    <property type="project" value="InterPro"/>
</dbReference>
<comment type="caution">
    <text evidence="14">The sequence shown here is derived from an EMBL/GenBank/DDBJ whole genome shotgun (WGS) entry which is preliminary data.</text>
</comment>
<feature type="domain" description="Ion transport" evidence="13">
    <location>
        <begin position="146"/>
        <end position="389"/>
    </location>
</feature>
<keyword evidence="4 12" id="KW-0812">Transmembrane</keyword>
<proteinExistence type="predicted"/>
<name>A0A812N676_SYMPI</name>
<evidence type="ECO:0000256" key="1">
    <source>
        <dbReference type="ARBA" id="ARBA00004141"/>
    </source>
</evidence>
<keyword evidence="3" id="KW-0633">Potassium transport</keyword>
<dbReference type="InterPro" id="IPR028325">
    <property type="entry name" value="VG_K_chnl"/>
</dbReference>
<keyword evidence="9" id="KW-0406">Ion transport</keyword>
<evidence type="ECO:0000256" key="12">
    <source>
        <dbReference type="SAM" id="Phobius"/>
    </source>
</evidence>
<dbReference type="InterPro" id="IPR005821">
    <property type="entry name" value="Ion_trans_dom"/>
</dbReference>
<dbReference type="PRINTS" id="PR00169">
    <property type="entry name" value="KCHANNEL"/>
</dbReference>
<keyword evidence="7" id="KW-0630">Potassium</keyword>
<evidence type="ECO:0000256" key="10">
    <source>
        <dbReference type="ARBA" id="ARBA00023136"/>
    </source>
</evidence>
<keyword evidence="5" id="KW-0631">Potassium channel</keyword>
<dbReference type="OrthoDB" id="433309at2759"/>
<dbReference type="PANTHER" id="PTHR11537:SF254">
    <property type="entry name" value="POTASSIUM VOLTAGE-GATED CHANNEL PROTEIN SHAB"/>
    <property type="match status" value="1"/>
</dbReference>
<dbReference type="InterPro" id="IPR027359">
    <property type="entry name" value="Volt_channel_dom_sf"/>
</dbReference>
<keyword evidence="2" id="KW-0813">Transport</keyword>
<organism evidence="14 15">
    <name type="scientific">Symbiodinium pilosum</name>
    <name type="common">Dinoflagellate</name>
    <dbReference type="NCBI Taxonomy" id="2952"/>
    <lineage>
        <taxon>Eukaryota</taxon>
        <taxon>Sar</taxon>
        <taxon>Alveolata</taxon>
        <taxon>Dinophyceae</taxon>
        <taxon>Suessiales</taxon>
        <taxon>Symbiodiniaceae</taxon>
        <taxon>Symbiodinium</taxon>
    </lineage>
</organism>
<sequence length="625" mass="71193">MADATGEQRLEVERLERCTTYSLGDEFFNRQWEPCNQPLPWAPPAEKIFELHFFWQLWNNLAKAAMQKDVPLVSLRNMSYMLNDAYRIPNPLVVNFFGKVSEKYVSWQHLRLSLISEGHPSIKLSLLERVFLTLEEPNSCLMAKGWFYIIMIAAVANLTTFILPDTAAWAFEELFGDAHNRQHQAIFGTVCILVFTLDYVAKLLCSPFVRIELTQPSVKYFHLDESQRAVVPGTRWQRFLDFVLQVSNIVDLLAILPWWLDLCFVKILPGAAFLRIIRISRIFHLFKSARYFDMVQVLGLTLWKSINLVAIVFALITVVGLFAACLLQQAEVTMGSEMSEVFQTVPGSWFWIFCRLISMKDTSYGKGRVESFLGIAILAVTLTLKGVLWIVPIARIRQIFSQEYAVVVNSSKARNKMTADLLAFVAGSDHSLVASRNGYICANLLVYTGGEEKQAWVPLPLHQSEEMPIVDYPVTLGSDPDAAQVSLNILWRPRVEMKDSSNSLPHGTLSLQVVGAKRLAGCELHWEVPVNAFKTETAKVTFDPATKTTDEKSFEIQWVGEGDDDEPREIDDDLQMDYRVFQKQVLHLLQEQSELIQEQQHCVLETGQRLKVLETKSWDSIKDSI</sequence>
<feature type="transmembrane region" description="Helical" evidence="12">
    <location>
        <begin position="306"/>
        <end position="329"/>
    </location>
</feature>
<dbReference type="GO" id="GO:0005249">
    <property type="term" value="F:voltage-gated potassium channel activity"/>
    <property type="evidence" value="ECO:0007669"/>
    <property type="project" value="InterPro"/>
</dbReference>
<evidence type="ECO:0000256" key="11">
    <source>
        <dbReference type="ARBA" id="ARBA00023303"/>
    </source>
</evidence>
<feature type="transmembrane region" description="Helical" evidence="12">
    <location>
        <begin position="145"/>
        <end position="163"/>
    </location>
</feature>
<feature type="transmembrane region" description="Helical" evidence="12">
    <location>
        <begin position="371"/>
        <end position="391"/>
    </location>
</feature>
<comment type="subcellular location">
    <subcellularLocation>
        <location evidence="1">Membrane</location>
        <topology evidence="1">Multi-pass membrane protein</topology>
    </subcellularLocation>
</comment>
<evidence type="ECO:0000313" key="14">
    <source>
        <dbReference type="EMBL" id="CAE7295867.1"/>
    </source>
</evidence>
<evidence type="ECO:0000256" key="3">
    <source>
        <dbReference type="ARBA" id="ARBA00022538"/>
    </source>
</evidence>
<dbReference type="PANTHER" id="PTHR11537">
    <property type="entry name" value="VOLTAGE-GATED POTASSIUM CHANNEL"/>
    <property type="match status" value="1"/>
</dbReference>
<keyword evidence="8 12" id="KW-1133">Transmembrane helix</keyword>
<evidence type="ECO:0000259" key="13">
    <source>
        <dbReference type="Pfam" id="PF00520"/>
    </source>
</evidence>
<protein>
    <submittedName>
        <fullName evidence="14">KCND2 protein</fullName>
    </submittedName>
</protein>